<dbReference type="InterPro" id="IPR001764">
    <property type="entry name" value="Glyco_hydro_3_N"/>
</dbReference>
<dbReference type="InterPro" id="IPR002772">
    <property type="entry name" value="Glyco_hydro_3_C"/>
</dbReference>
<organism evidence="4 5">
    <name type="scientific">Salipaludibacillus neizhouensis</name>
    <dbReference type="NCBI Taxonomy" id="885475"/>
    <lineage>
        <taxon>Bacteria</taxon>
        <taxon>Bacillati</taxon>
        <taxon>Bacillota</taxon>
        <taxon>Bacilli</taxon>
        <taxon>Bacillales</taxon>
        <taxon>Bacillaceae</taxon>
    </lineage>
</organism>
<protein>
    <recommendedName>
        <fullName evidence="3">Fibronectin type III-like domain-containing protein</fullName>
    </recommendedName>
</protein>
<dbReference type="InterPro" id="IPR013783">
    <property type="entry name" value="Ig-like_fold"/>
</dbReference>
<dbReference type="InterPro" id="IPR036962">
    <property type="entry name" value="Glyco_hydro_3_N_sf"/>
</dbReference>
<keyword evidence="2" id="KW-0378">Hydrolase</keyword>
<dbReference type="InterPro" id="IPR017853">
    <property type="entry name" value="GH"/>
</dbReference>
<accession>A0A3A9JYE5</accession>
<dbReference type="GO" id="GO:0009251">
    <property type="term" value="P:glucan catabolic process"/>
    <property type="evidence" value="ECO:0007669"/>
    <property type="project" value="TreeGrafter"/>
</dbReference>
<dbReference type="Pfam" id="PF14310">
    <property type="entry name" value="Fn3-like"/>
    <property type="match status" value="1"/>
</dbReference>
<evidence type="ECO:0000313" key="4">
    <source>
        <dbReference type="EMBL" id="RKL65507.1"/>
    </source>
</evidence>
<dbReference type="Gene3D" id="3.40.50.1700">
    <property type="entry name" value="Glycoside hydrolase family 3 C-terminal domain"/>
    <property type="match status" value="1"/>
</dbReference>
<proteinExistence type="inferred from homology"/>
<dbReference type="Proteomes" id="UP000281498">
    <property type="component" value="Unassembled WGS sequence"/>
</dbReference>
<sequence length="819" mass="91431">MLFKDANMSTSERVEDLLQRMTLKEKVAQLYCMVNHGQMDPIKNANDNFEHGVGTLAFLNSSQTGDTQKDMETLNRIQQFFVEETRLGIPVLAHNEGIAGAQIPGATTFPQSLNVASTWEPELAKKIGEVVKKQLMAFGIRAVHSPLFDLGRDPRWGRIGETYGEDPYLVAQMGTSYVKGIQGDNQVMAAAKHFVGYGNTEGGRNGGEQQISDRKLFDTYCFPFEAAIHDGKVSGIMNSYGILNEQAVSTSKWLLTDVLREKLGFSGLTVADYGSVSHANARYRVAKTQKESAVMALKAGMDVEQPNNTCYRYLETAVEAGELEIEYIDRSVKRVLETKFRLGLFENPYQEGDFLEEINKVENQELSQEIAEKSMVLVKNDNDILPLNQKLKIAVIGPSADNKVNFFGGYSSVGTADTTTADFDRSENDNFIKMAYDAVISEHKEMLKSRGIVFDKQPSPEQKVQIIDMLKKNRSKSNKVYNTIDEFINTYYPNCSTVKNRLEEVFGKENVLYAKGCDIKKPIEGGLQEVKKAVEQADIVIAILGGKESMRAPDATAGENKDNTNINLEKPQLDMMAEVFNLNKPVISIIVDGRPLSTPEIHEKSQAVLYSWLPAQTGAQAIVNTLTGKNNPSGKLPVTVLKDKGQIPMYHSRLPFFVDTNEWAEYINHDNNTPLFPFGYGLSYTTYEYNNLSLDKEVSIDEKLQVTFTIKNVGSCSGDEVAQLYVRDCHSSIARPTKQLVGFKRVSLDVNEERTVTFTVDMAQLAFHNIDMKQVVEPGEMELYIGASSEDIRLNSPFEIIGEERLIGRKVFSSKVTVN</sequence>
<dbReference type="PANTHER" id="PTHR30620">
    <property type="entry name" value="PERIPLASMIC BETA-GLUCOSIDASE-RELATED"/>
    <property type="match status" value="1"/>
</dbReference>
<dbReference type="SUPFAM" id="SSF52279">
    <property type="entry name" value="Beta-D-glucan exohydrolase, C-terminal domain"/>
    <property type="match status" value="1"/>
</dbReference>
<dbReference type="FunFam" id="2.60.40.10:FF:000495">
    <property type="entry name" value="Periplasmic beta-glucosidase"/>
    <property type="match status" value="1"/>
</dbReference>
<dbReference type="EMBL" id="PDOE01000015">
    <property type="protein sequence ID" value="RKL65507.1"/>
    <property type="molecule type" value="Genomic_DNA"/>
</dbReference>
<dbReference type="SMART" id="SM01217">
    <property type="entry name" value="Fn3_like"/>
    <property type="match status" value="1"/>
</dbReference>
<comment type="similarity">
    <text evidence="1">Belongs to the glycosyl hydrolase 3 family.</text>
</comment>
<feature type="domain" description="Fibronectin type III-like" evidence="3">
    <location>
        <begin position="720"/>
        <end position="789"/>
    </location>
</feature>
<comment type="caution">
    <text evidence="4">The sequence shown here is derived from an EMBL/GenBank/DDBJ whole genome shotgun (WGS) entry which is preliminary data.</text>
</comment>
<dbReference type="InterPro" id="IPR051915">
    <property type="entry name" value="Cellulose_Degrad_GH3"/>
</dbReference>
<dbReference type="InterPro" id="IPR026891">
    <property type="entry name" value="Fn3-like"/>
</dbReference>
<dbReference type="PANTHER" id="PTHR30620:SF123">
    <property type="entry name" value="BETA-XYLOSIDASE"/>
    <property type="match status" value="1"/>
</dbReference>
<dbReference type="OrthoDB" id="9805821at2"/>
<evidence type="ECO:0000256" key="1">
    <source>
        <dbReference type="ARBA" id="ARBA00005336"/>
    </source>
</evidence>
<dbReference type="GO" id="GO:0008422">
    <property type="term" value="F:beta-glucosidase activity"/>
    <property type="evidence" value="ECO:0007669"/>
    <property type="project" value="UniProtKB-ARBA"/>
</dbReference>
<name>A0A3A9JYE5_9BACI</name>
<keyword evidence="5" id="KW-1185">Reference proteome</keyword>
<reference evidence="4 5" key="1">
    <citation type="submission" date="2017-10" db="EMBL/GenBank/DDBJ databases">
        <title>Bacillus sp. nov., a halophilic bacterium isolated from a Keqin Lake.</title>
        <authorList>
            <person name="Wang H."/>
        </authorList>
    </citation>
    <scope>NUCLEOTIDE SEQUENCE [LARGE SCALE GENOMIC DNA]</scope>
    <source>
        <strain evidence="4 5">KCTC 13187</strain>
    </source>
</reference>
<dbReference type="Gene3D" id="3.20.20.300">
    <property type="entry name" value="Glycoside hydrolase, family 3, N-terminal domain"/>
    <property type="match status" value="1"/>
</dbReference>
<dbReference type="Gene3D" id="2.60.40.10">
    <property type="entry name" value="Immunoglobulins"/>
    <property type="match status" value="1"/>
</dbReference>
<dbReference type="InterPro" id="IPR036881">
    <property type="entry name" value="Glyco_hydro_3_C_sf"/>
</dbReference>
<evidence type="ECO:0000256" key="2">
    <source>
        <dbReference type="ARBA" id="ARBA00022801"/>
    </source>
</evidence>
<evidence type="ECO:0000259" key="3">
    <source>
        <dbReference type="SMART" id="SM01217"/>
    </source>
</evidence>
<gene>
    <name evidence="4" type="ORF">CR203_20115</name>
</gene>
<dbReference type="Pfam" id="PF01915">
    <property type="entry name" value="Glyco_hydro_3_C"/>
    <property type="match status" value="1"/>
</dbReference>
<evidence type="ECO:0000313" key="5">
    <source>
        <dbReference type="Proteomes" id="UP000281498"/>
    </source>
</evidence>
<dbReference type="AlphaFoldDB" id="A0A3A9JYE5"/>
<dbReference type="Pfam" id="PF00933">
    <property type="entry name" value="Glyco_hydro_3"/>
    <property type="match status" value="1"/>
</dbReference>
<dbReference type="RefSeq" id="WP_110937140.1">
    <property type="nucleotide sequence ID" value="NZ_KZ614146.1"/>
</dbReference>
<dbReference type="PRINTS" id="PR00133">
    <property type="entry name" value="GLHYDRLASE3"/>
</dbReference>
<dbReference type="SUPFAM" id="SSF51445">
    <property type="entry name" value="(Trans)glycosidases"/>
    <property type="match status" value="1"/>
</dbReference>